<protein>
    <submittedName>
        <fullName evidence="2">Uncharacterized protein</fullName>
    </submittedName>
</protein>
<evidence type="ECO:0000313" key="2">
    <source>
        <dbReference type="EMBL" id="CAD7447261.1"/>
    </source>
</evidence>
<dbReference type="Gene3D" id="1.25.40.20">
    <property type="entry name" value="Ankyrin repeat-containing domain"/>
    <property type="match status" value="1"/>
</dbReference>
<dbReference type="EMBL" id="OD568706">
    <property type="protein sequence ID" value="CAD7447261.1"/>
    <property type="molecule type" value="Genomic_DNA"/>
</dbReference>
<dbReference type="InterPro" id="IPR002110">
    <property type="entry name" value="Ankyrin_rpt"/>
</dbReference>
<name>A0A7R9I5G2_9NEOP</name>
<dbReference type="SUPFAM" id="SSF48403">
    <property type="entry name" value="Ankyrin repeat"/>
    <property type="match status" value="1"/>
</dbReference>
<dbReference type="PROSITE" id="PS50088">
    <property type="entry name" value="ANK_REPEAT"/>
    <property type="match status" value="1"/>
</dbReference>
<feature type="repeat" description="ANK" evidence="1">
    <location>
        <begin position="264"/>
        <end position="296"/>
    </location>
</feature>
<evidence type="ECO:0000256" key="1">
    <source>
        <dbReference type="PROSITE-ProRule" id="PRU00023"/>
    </source>
</evidence>
<sequence>MSFGKLLDPVIDDDVTKAGQNSSPVTVMVSYLSSDSRRALLELFELNKGAYHRDLSPLLYEVYSNYIDSSFPVEVATLQYADGVVIYVRSCNLTEKASCLRTDNISVGVGDNIGGIKIPCNLMARPVHDADMTTLSTLSWRPPTWREVENRSVCGTKREEFKIPCGYYWMFPKFSFPPVLMSSPLELGNTHETARLSVTDNDLVGLFTSTPASIGADNIIGADTDTDNIARSGAVVLEEVGEGERVGYRRFSLSARPNQVKDKHGISALLAAIWEGHTSCVKLLLEHRHQIALTDDPERYQLTARLTDLDKLRGRDSSQEHAELLLFSEFRIATSCSPGEGLDPLDPPCVCAPEPNRLAKFRLEFLTLT</sequence>
<keyword evidence="1" id="KW-0040">ANK repeat</keyword>
<dbReference type="AlphaFoldDB" id="A0A7R9I5G2"/>
<dbReference type="InterPro" id="IPR036770">
    <property type="entry name" value="Ankyrin_rpt-contain_sf"/>
</dbReference>
<proteinExistence type="predicted"/>
<organism evidence="2">
    <name type="scientific">Timema bartmani</name>
    <dbReference type="NCBI Taxonomy" id="61472"/>
    <lineage>
        <taxon>Eukaryota</taxon>
        <taxon>Metazoa</taxon>
        <taxon>Ecdysozoa</taxon>
        <taxon>Arthropoda</taxon>
        <taxon>Hexapoda</taxon>
        <taxon>Insecta</taxon>
        <taxon>Pterygota</taxon>
        <taxon>Neoptera</taxon>
        <taxon>Polyneoptera</taxon>
        <taxon>Phasmatodea</taxon>
        <taxon>Timematodea</taxon>
        <taxon>Timematoidea</taxon>
        <taxon>Timematidae</taxon>
        <taxon>Timema</taxon>
    </lineage>
</organism>
<reference evidence="2" key="1">
    <citation type="submission" date="2020-11" db="EMBL/GenBank/DDBJ databases">
        <authorList>
            <person name="Tran Van P."/>
        </authorList>
    </citation>
    <scope>NUCLEOTIDE SEQUENCE</scope>
</reference>
<accession>A0A7R9I5G2</accession>
<gene>
    <name evidence="2" type="ORF">TBIB3V08_LOCUS9577</name>
</gene>